<protein>
    <submittedName>
        <fullName evidence="2">Uncharacterized protein</fullName>
    </submittedName>
</protein>
<evidence type="ECO:0000256" key="1">
    <source>
        <dbReference type="SAM" id="MobiDB-lite"/>
    </source>
</evidence>
<feature type="region of interest" description="Disordered" evidence="1">
    <location>
        <begin position="98"/>
        <end position="124"/>
    </location>
</feature>
<proteinExistence type="predicted"/>
<evidence type="ECO:0000313" key="3">
    <source>
        <dbReference type="EMBL" id="CAL1155837.1"/>
    </source>
</evidence>
<dbReference type="EMBL" id="CAMXCT010003109">
    <property type="protein sequence ID" value="CAI4002462.1"/>
    <property type="molecule type" value="Genomic_DNA"/>
</dbReference>
<gene>
    <name evidence="2" type="ORF">C1SCF055_LOCUS28412</name>
</gene>
<evidence type="ECO:0000313" key="4">
    <source>
        <dbReference type="Proteomes" id="UP001152797"/>
    </source>
</evidence>
<feature type="compositionally biased region" description="Low complexity" evidence="1">
    <location>
        <begin position="101"/>
        <end position="115"/>
    </location>
</feature>
<reference evidence="3" key="2">
    <citation type="submission" date="2024-04" db="EMBL/GenBank/DDBJ databases">
        <authorList>
            <person name="Chen Y."/>
            <person name="Shah S."/>
            <person name="Dougan E. K."/>
            <person name="Thang M."/>
            <person name="Chan C."/>
        </authorList>
    </citation>
    <scope>NUCLEOTIDE SEQUENCE [LARGE SCALE GENOMIC DNA]</scope>
</reference>
<name>A0A9P1D4K1_9DINO</name>
<organism evidence="2">
    <name type="scientific">Cladocopium goreaui</name>
    <dbReference type="NCBI Taxonomy" id="2562237"/>
    <lineage>
        <taxon>Eukaryota</taxon>
        <taxon>Sar</taxon>
        <taxon>Alveolata</taxon>
        <taxon>Dinophyceae</taxon>
        <taxon>Suessiales</taxon>
        <taxon>Symbiodiniaceae</taxon>
        <taxon>Cladocopium</taxon>
    </lineage>
</organism>
<reference evidence="2" key="1">
    <citation type="submission" date="2022-10" db="EMBL/GenBank/DDBJ databases">
        <authorList>
            <person name="Chen Y."/>
            <person name="Dougan E. K."/>
            <person name="Chan C."/>
            <person name="Rhodes N."/>
            <person name="Thang M."/>
        </authorList>
    </citation>
    <scope>NUCLEOTIDE SEQUENCE</scope>
</reference>
<dbReference type="EMBL" id="CAMXCT020003109">
    <property type="protein sequence ID" value="CAL1155837.1"/>
    <property type="molecule type" value="Genomic_DNA"/>
</dbReference>
<dbReference type="EMBL" id="CAMXCT030003109">
    <property type="protein sequence ID" value="CAL4789774.1"/>
    <property type="molecule type" value="Genomic_DNA"/>
</dbReference>
<comment type="caution">
    <text evidence="2">The sequence shown here is derived from an EMBL/GenBank/DDBJ whole genome shotgun (WGS) entry which is preliminary data.</text>
</comment>
<dbReference type="Proteomes" id="UP001152797">
    <property type="component" value="Unassembled WGS sequence"/>
</dbReference>
<keyword evidence="4" id="KW-1185">Reference proteome</keyword>
<sequence>MASETEIGFYTEDLRRLLHLGRRKAMAWNSDTGNVGWEEAAIDATAEAAFEAKALALGLSGVVLVENVKLAVPSLAGCLRRALSSALTAALGVHMRKRRTSTTSATSNLSRSSRTAQESHQEISVRIRPGGGSALARNCPVGASAFSFAVLPEDEDRDMVERLREHLLLEEVYSGGVCLLPELKAKLEDHGISSKCRLTIEVTAPERPASPAGLHGTIIVESKEGSPMKKWRPLRVLQDHLLMFLMNAFHE</sequence>
<dbReference type="AlphaFoldDB" id="A0A9P1D4K1"/>
<evidence type="ECO:0000313" key="2">
    <source>
        <dbReference type="EMBL" id="CAI4002462.1"/>
    </source>
</evidence>
<accession>A0A9P1D4K1</accession>